<feature type="transmembrane region" description="Helical" evidence="4">
    <location>
        <begin position="245"/>
        <end position="265"/>
    </location>
</feature>
<feature type="compositionally biased region" description="Basic residues" evidence="3">
    <location>
        <begin position="144"/>
        <end position="153"/>
    </location>
</feature>
<name>A0A9P3UXU3_9MYCO</name>
<accession>A0A9P3UXU3</accession>
<dbReference type="PANTHER" id="PTHR37042:SF4">
    <property type="entry name" value="OUTER MEMBRANE PROTEIN RV1973"/>
    <property type="match status" value="1"/>
</dbReference>
<proteinExistence type="predicted"/>
<sequence>MKAQSTESITGETTTRTVAAPDSGKLGTATSGDPGGKQKRLGPAREPRRLTRTGTTTGRHRSHSLQPRVGRVTSLVRDADVESGPREEKSDGGDSKEPIETARSADTQEIKAAESDECGDATASEPNTSSEGDRLVASPETGRTRRRSHRLQPRVRVTKEVPDTESARSDEESVDGDAKELVKTADSTDTQVTEETLVTEEADAATSEADDTDDAETDAETDADEDEGKASKPAKARRRISWSRVVVYGLLPAIALLLAAGAGFLKWQDSTTRQTQLARIESVAAAKESTIALLSYKSESVEKDLESAKNRMTGGFKESYTRLINDVVIPGAKQGHISTTASVPAAASVSATPNHAVVLLYVNQTAVVDKNPPADSTTCVRVTLDKIDGRWLLSGFDPV</sequence>
<evidence type="ECO:0000256" key="3">
    <source>
        <dbReference type="SAM" id="MobiDB-lite"/>
    </source>
</evidence>
<feature type="compositionally biased region" description="Basic and acidic residues" evidence="3">
    <location>
        <begin position="77"/>
        <end position="100"/>
    </location>
</feature>
<dbReference type="Proteomes" id="UP001165663">
    <property type="component" value="Unassembled WGS sequence"/>
</dbReference>
<feature type="region of interest" description="Disordered" evidence="3">
    <location>
        <begin position="1"/>
        <end position="235"/>
    </location>
</feature>
<dbReference type="PANTHER" id="PTHR37042">
    <property type="entry name" value="OUTER MEMBRANE PROTEIN RV1973"/>
    <property type="match status" value="1"/>
</dbReference>
<keyword evidence="4" id="KW-0812">Transmembrane</keyword>
<evidence type="ECO:0000313" key="5">
    <source>
        <dbReference type="EMBL" id="GLB80758.1"/>
    </source>
</evidence>
<evidence type="ECO:0000256" key="1">
    <source>
        <dbReference type="ARBA" id="ARBA00004370"/>
    </source>
</evidence>
<keyword evidence="2 4" id="KW-0472">Membrane</keyword>
<feature type="compositionally biased region" description="Acidic residues" evidence="3">
    <location>
        <begin position="197"/>
        <end position="227"/>
    </location>
</feature>
<reference evidence="6" key="1">
    <citation type="submission" date="2022-08" db="EMBL/GenBank/DDBJ databases">
        <title>Mycobacterium kiyosense sp. nov., scotochromogenic slow-glowing species isolated from respiratory specimens.</title>
        <authorList>
            <person name="Fukano H."/>
            <person name="Kazumi Y."/>
            <person name="Sakagami N."/>
            <person name="Ato M."/>
            <person name="Mitarai S."/>
            <person name="Hoshino Y."/>
        </authorList>
    </citation>
    <scope>NUCLEOTIDE SEQUENCE</scope>
    <source>
        <strain evidence="6">1413</strain>
        <strain evidence="5">SRL2020-028</strain>
    </source>
</reference>
<dbReference type="Proteomes" id="UP001064782">
    <property type="component" value="Unassembled WGS sequence"/>
</dbReference>
<evidence type="ECO:0000256" key="2">
    <source>
        <dbReference type="ARBA" id="ARBA00023136"/>
    </source>
</evidence>
<organism evidence="6 7">
    <name type="scientific">Mycobacterium kiyosense</name>
    <dbReference type="NCBI Taxonomy" id="2871094"/>
    <lineage>
        <taxon>Bacteria</taxon>
        <taxon>Bacillati</taxon>
        <taxon>Actinomycetota</taxon>
        <taxon>Actinomycetes</taxon>
        <taxon>Mycobacteriales</taxon>
        <taxon>Mycobacteriaceae</taxon>
        <taxon>Mycobacterium</taxon>
    </lineage>
</organism>
<protein>
    <recommendedName>
        <fullName evidence="8">Mce protein</fullName>
    </recommendedName>
</protein>
<comment type="subcellular location">
    <subcellularLocation>
        <location evidence="1">Membrane</location>
    </subcellularLocation>
</comment>
<dbReference type="AlphaFoldDB" id="A0A9P3UXU3"/>
<evidence type="ECO:0008006" key="8">
    <source>
        <dbReference type="Google" id="ProtNLM"/>
    </source>
</evidence>
<keyword evidence="4" id="KW-1133">Transmembrane helix</keyword>
<dbReference type="EMBL" id="BRZI01000002">
    <property type="protein sequence ID" value="GLD28562.1"/>
    <property type="molecule type" value="Genomic_DNA"/>
</dbReference>
<dbReference type="EMBL" id="BRXE01000001">
    <property type="protein sequence ID" value="GLB80758.1"/>
    <property type="molecule type" value="Genomic_DNA"/>
</dbReference>
<keyword evidence="7" id="KW-1185">Reference proteome</keyword>
<feature type="compositionally biased region" description="Low complexity" evidence="3">
    <location>
        <begin position="1"/>
        <end position="17"/>
    </location>
</feature>
<evidence type="ECO:0000313" key="7">
    <source>
        <dbReference type="Proteomes" id="UP001064782"/>
    </source>
</evidence>
<comment type="caution">
    <text evidence="6">The sequence shown here is derived from an EMBL/GenBank/DDBJ whole genome shotgun (WGS) entry which is preliminary data.</text>
</comment>
<dbReference type="GO" id="GO:0016020">
    <property type="term" value="C:membrane"/>
    <property type="evidence" value="ECO:0007669"/>
    <property type="project" value="UniProtKB-SubCell"/>
</dbReference>
<evidence type="ECO:0000256" key="4">
    <source>
        <dbReference type="SAM" id="Phobius"/>
    </source>
</evidence>
<evidence type="ECO:0000313" key="6">
    <source>
        <dbReference type="EMBL" id="GLD28562.1"/>
    </source>
</evidence>
<feature type="compositionally biased region" description="Basic and acidic residues" evidence="3">
    <location>
        <begin position="157"/>
        <end position="183"/>
    </location>
</feature>
<gene>
    <name evidence="6" type="ORF">Mkiyose1413_04450</name>
    <name evidence="5" type="ORF">SRL2020028_00140</name>
</gene>